<dbReference type="GO" id="GO:2001019">
    <property type="term" value="P:positive regulation of retrograde axon cargo transport"/>
    <property type="evidence" value="ECO:0007669"/>
    <property type="project" value="Ensembl"/>
</dbReference>
<dbReference type="STRING" id="9555.ENSPANP00000047046"/>
<sequence length="608" mass="68519">MAEEAAILKITKDLRAAVSAILQGYGDGQGPVTDTSAELYRLCGCLELLLQFDQKEQKSFLGPRKDYWDFLCTALRRQRVDMEPIHFVRSQDKLKTPLGKGRAFIRFCLARGQLAEALQLCLLNPELTREWYGPRSPLLCPERQEDILDSLYALNGVAFELDLQQPDLDGAWPMFSESRCSSSTQTQGRRPRKTKDAPKKVPLPLPRLHSESPLPHLLGVPSIPAAYGRPENVQIEDSHTNQAVCLQDAPSGQQLAGLPRSQQQRHLPFFLEKKGGNSRRHRYPQSMWEPEEEELQLDQEEGTPWIEMFLGNSTPSTQGQGKGAMGTQKEVIGMEAEGTGVLLGAEGQRTTEETHEKEPEWSHVQKLLMPSPRGTIAGTVSGSRQGSGDSSILGEPWVLQGLTTKEDSTMENPQVQTEVTLVARREEQAEVSLQDEIKSLRLGLRKAEEQAQHQEQLLRKQEGELQALREQLSRCQEERAELQAQLEQKQQEAERRDAMYQEELGGQRDLVQAMKRRVLELIQEKDRLWQRLQHLSSMAPGCCVACSKIFGRLSRRYPCSARTSLGREESEPPGEATMRWRLWRGWASGHPSGEGRPLETDQGHSTGR</sequence>
<dbReference type="GO" id="GO:0045921">
    <property type="term" value="P:positive regulation of exocytosis"/>
    <property type="evidence" value="ECO:0007669"/>
    <property type="project" value="Ensembl"/>
</dbReference>
<evidence type="ECO:0000313" key="15">
    <source>
        <dbReference type="Ensembl" id="ENSPANP00000047046.2"/>
    </source>
</evidence>
<dbReference type="Pfam" id="PF25366">
    <property type="entry name" value="RUFY4"/>
    <property type="match status" value="1"/>
</dbReference>
<protein>
    <recommendedName>
        <fullName evidence="11">RUN and FYVE domain-containing protein 4</fullName>
    </recommendedName>
</protein>
<dbReference type="Pfam" id="PF02759">
    <property type="entry name" value="RUN"/>
    <property type="match status" value="1"/>
</dbReference>
<proteinExistence type="predicted"/>
<evidence type="ECO:0000256" key="8">
    <source>
        <dbReference type="ARBA" id="ARBA00023228"/>
    </source>
</evidence>
<evidence type="ECO:0000256" key="12">
    <source>
        <dbReference type="SAM" id="Coils"/>
    </source>
</evidence>
<dbReference type="Ensembl" id="ENSPANT00000041630.2">
    <property type="protein sequence ID" value="ENSPANP00000047046.2"/>
    <property type="gene ID" value="ENSPANG00000007099.3"/>
</dbReference>
<dbReference type="GO" id="GO:0005776">
    <property type="term" value="C:autophagosome"/>
    <property type="evidence" value="ECO:0007669"/>
    <property type="project" value="UniProtKB-SubCell"/>
</dbReference>
<evidence type="ECO:0000259" key="14">
    <source>
        <dbReference type="PROSITE" id="PS50826"/>
    </source>
</evidence>
<feature type="coiled-coil region" evidence="12">
    <location>
        <begin position="430"/>
        <end position="503"/>
    </location>
</feature>
<feature type="region of interest" description="Disordered" evidence="13">
    <location>
        <begin position="580"/>
        <end position="608"/>
    </location>
</feature>
<feature type="region of interest" description="Disordered" evidence="13">
    <location>
        <begin position="174"/>
        <end position="216"/>
    </location>
</feature>
<evidence type="ECO:0000256" key="13">
    <source>
        <dbReference type="SAM" id="MobiDB-lite"/>
    </source>
</evidence>
<evidence type="ECO:0000256" key="2">
    <source>
        <dbReference type="ARBA" id="ARBA00004419"/>
    </source>
</evidence>
<keyword evidence="16" id="KW-1185">Reference proteome</keyword>
<reference evidence="15 16" key="1">
    <citation type="submission" date="2012-03" db="EMBL/GenBank/DDBJ databases">
        <title>Whole Genome Assembly of Papio anubis.</title>
        <authorList>
            <person name="Liu Y.L."/>
            <person name="Abraham K.A."/>
            <person name="Akbar H.A."/>
            <person name="Ali S.A."/>
            <person name="Anosike U.A."/>
            <person name="Aqrawi P.A."/>
            <person name="Arias F.A."/>
            <person name="Attaway T.A."/>
            <person name="Awwad R.A."/>
            <person name="Babu C.B."/>
            <person name="Bandaranaike D.B."/>
            <person name="Battles P.B."/>
            <person name="Bell A.B."/>
            <person name="Beltran B.B."/>
            <person name="Berhane-Mersha D.B."/>
            <person name="Bess C.B."/>
            <person name="Bickham C.B."/>
            <person name="Bolden T.B."/>
            <person name="Carter K.C."/>
            <person name="Chau D.C."/>
            <person name="Chavez A.C."/>
            <person name="Clerc-Blankenburg K.C."/>
            <person name="Coyle M.C."/>
            <person name="Dao M.D."/>
            <person name="Davila M.L.D."/>
            <person name="Davy-Carroll L.D."/>
            <person name="Denson S.D."/>
            <person name="Dinh H.D."/>
            <person name="Fernandez S.F."/>
            <person name="Fernando P.F."/>
            <person name="Forbes L.F."/>
            <person name="Francis C.F."/>
            <person name="Francisco L.F."/>
            <person name="Fu Q.F."/>
            <person name="Garcia-Iii R.G."/>
            <person name="Garrett T.G."/>
            <person name="Gross S.G."/>
            <person name="Gubbala S.G."/>
            <person name="Hirani K.H."/>
            <person name="Hogues M.H."/>
            <person name="Hollins B.H."/>
            <person name="Jackson L.J."/>
            <person name="Javaid M.J."/>
            <person name="Jhangiani S.J."/>
            <person name="Johnson A.J."/>
            <person name="Johnson B.J."/>
            <person name="Jones J.J."/>
            <person name="Joshi V.J."/>
            <person name="Kalu J.K."/>
            <person name="Khan N.K."/>
            <person name="Korchina V.K."/>
            <person name="Kovar C.K."/>
            <person name="Lago L.L."/>
            <person name="Lara F.L."/>
            <person name="Le T.-K.L."/>
            <person name="Lee S.L."/>
            <person name="Legall-Iii F.L."/>
            <person name="Lemon S.L."/>
            <person name="Liu J.L."/>
            <person name="Liu Y.-S.L."/>
            <person name="Liyanage D.L."/>
            <person name="Lopez J.L."/>
            <person name="Lorensuhewa L.L."/>
            <person name="Mata R.M."/>
            <person name="Mathew T.M."/>
            <person name="Mercado C.M."/>
            <person name="Mercado I.M."/>
            <person name="Morales K.M."/>
            <person name="Morgan M.M."/>
            <person name="Munidasa M.M."/>
            <person name="Ngo D.N."/>
            <person name="Nguyen L.N."/>
            <person name="Nguyen T.N."/>
            <person name="Nguyen N.N."/>
            <person name="Obregon M.O."/>
            <person name="Okwuonu G.O."/>
            <person name="Ongeri F.O."/>
            <person name="Onwere C.O."/>
            <person name="Osifeso I.O."/>
            <person name="Parra A.P."/>
            <person name="Patil S.P."/>
            <person name="Perez A.P."/>
            <person name="Perez Y.P."/>
            <person name="Pham C.P."/>
            <person name="Pu L.-L.P."/>
            <person name="Puazo M.P."/>
            <person name="Quiroz J.Q."/>
            <person name="Rouhana J.R."/>
            <person name="Ruiz M.R."/>
            <person name="Ruiz S.-J.R."/>
            <person name="Saada N.S."/>
            <person name="Santibanez J.S."/>
            <person name="Scheel M.S."/>
            <person name="Schneider B.S."/>
            <person name="Simmons D.S."/>
            <person name="Sisson I.S."/>
            <person name="Tang L.-Y.T."/>
            <person name="Thornton R.T."/>
            <person name="Tisius J.T."/>
            <person name="Toledanes G.T."/>
            <person name="Trejos Z.T."/>
            <person name="Usmani K.U."/>
            <person name="Varghese R.V."/>
            <person name="Vattathil S.V."/>
            <person name="Vee V.V."/>
            <person name="Walker D.W."/>
            <person name="Weissenberger G.W."/>
            <person name="White C.W."/>
            <person name="Williams A.W."/>
            <person name="Woodworth J.W."/>
            <person name="Wright R.W."/>
            <person name="Zhu Y.Z."/>
            <person name="Han Y.H."/>
            <person name="Newsham I.N."/>
            <person name="Nazareth L.N."/>
            <person name="Worley K.W."/>
            <person name="Muzny D.M."/>
            <person name="Rogers J.R."/>
            <person name="Gibbs R.G."/>
        </authorList>
    </citation>
    <scope>NUCLEOTIDE SEQUENCE [LARGE SCALE GENOMIC DNA]</scope>
</reference>
<keyword evidence="5" id="KW-0862">Zinc</keyword>
<evidence type="ECO:0000313" key="16">
    <source>
        <dbReference type="Proteomes" id="UP000028761"/>
    </source>
</evidence>
<dbReference type="GO" id="GO:0034452">
    <property type="term" value="F:dynactin binding"/>
    <property type="evidence" value="ECO:0007669"/>
    <property type="project" value="Ensembl"/>
</dbReference>
<dbReference type="AlphaFoldDB" id="A0A2I3NGS6"/>
<evidence type="ECO:0000256" key="5">
    <source>
        <dbReference type="ARBA" id="ARBA00022833"/>
    </source>
</evidence>
<dbReference type="InterPro" id="IPR037213">
    <property type="entry name" value="Run_dom_sf"/>
</dbReference>
<keyword evidence="9" id="KW-0968">Cytoplasmic vesicle</keyword>
<evidence type="ECO:0000256" key="9">
    <source>
        <dbReference type="ARBA" id="ARBA00023329"/>
    </source>
</evidence>
<evidence type="ECO:0000256" key="6">
    <source>
        <dbReference type="ARBA" id="ARBA00023006"/>
    </source>
</evidence>
<dbReference type="OMA" id="APGCCVG"/>
<organism evidence="15 16">
    <name type="scientific">Papio anubis</name>
    <name type="common">Olive baboon</name>
    <dbReference type="NCBI Taxonomy" id="9555"/>
    <lineage>
        <taxon>Eukaryota</taxon>
        <taxon>Metazoa</taxon>
        <taxon>Chordata</taxon>
        <taxon>Craniata</taxon>
        <taxon>Vertebrata</taxon>
        <taxon>Euteleostomi</taxon>
        <taxon>Mammalia</taxon>
        <taxon>Eutheria</taxon>
        <taxon>Euarchontoglires</taxon>
        <taxon>Primates</taxon>
        <taxon>Haplorrhini</taxon>
        <taxon>Catarrhini</taxon>
        <taxon>Cercopithecidae</taxon>
        <taxon>Cercopithecinae</taxon>
        <taxon>Papio</taxon>
    </lineage>
</organism>
<keyword evidence="4" id="KW-0863">Zinc-finger</keyword>
<accession>A0A2I3NGS6</accession>
<name>A0A2I3NGS6_PAPAN</name>
<dbReference type="GO" id="GO:0016239">
    <property type="term" value="P:positive regulation of macroautophagy"/>
    <property type="evidence" value="ECO:0007669"/>
    <property type="project" value="Ensembl"/>
</dbReference>
<gene>
    <name evidence="15" type="primary">RUFY4</name>
</gene>
<dbReference type="GO" id="GO:0008270">
    <property type="term" value="F:zinc ion binding"/>
    <property type="evidence" value="ECO:0007669"/>
    <property type="project" value="UniProtKB-KW"/>
</dbReference>
<dbReference type="Proteomes" id="UP000028761">
    <property type="component" value="Chromosome 10"/>
</dbReference>
<keyword evidence="8" id="KW-0458">Lysosome</keyword>
<keyword evidence="6" id="KW-0072">Autophagy</keyword>
<comment type="subcellular location">
    <subcellularLocation>
        <location evidence="2">Cytoplasmic vesicle</location>
        <location evidence="2">Autophagosome</location>
    </subcellularLocation>
    <subcellularLocation>
        <location evidence="1">Lysosome</location>
    </subcellularLocation>
</comment>
<dbReference type="GO" id="GO:0071353">
    <property type="term" value="P:cellular response to interleukin-4"/>
    <property type="evidence" value="ECO:0007669"/>
    <property type="project" value="Ensembl"/>
</dbReference>
<dbReference type="Bgee" id="ENSPANG00000007099">
    <property type="expression patterns" value="Expressed in bone marrow and 1 other cell type or tissue"/>
</dbReference>
<evidence type="ECO:0000256" key="3">
    <source>
        <dbReference type="ARBA" id="ARBA00022723"/>
    </source>
</evidence>
<reference evidence="15" key="2">
    <citation type="submission" date="2025-08" db="UniProtKB">
        <authorList>
            <consortium name="Ensembl"/>
        </authorList>
    </citation>
    <scope>IDENTIFICATION</scope>
</reference>
<dbReference type="InterPro" id="IPR004012">
    <property type="entry name" value="Run_dom"/>
</dbReference>
<evidence type="ECO:0000256" key="11">
    <source>
        <dbReference type="ARBA" id="ARBA00069100"/>
    </source>
</evidence>
<keyword evidence="7 12" id="KW-0175">Coiled coil</keyword>
<comment type="function">
    <text evidence="10">ARL8 effector that promotes the coupling of endolysosomes to dynein-dynactin for retrograde transport along microtubules. Acts by binding both GTP-bound ARL8 and dynein-dynactin. In nonneuronal cells, promotes concentration of endolysosomes in the juxtanuclear area. In hippocampal neurons, drives retrograde transport of endolysosomes from the axon to the soma. Positive regulator of macroautophagy in dendritic cells. Increases autophagic flux, probably by stimulating both autophagosome formation and facilitating tethering with lysosomes. Binds to phosphatidylinositol 3-phosphate (PtdIns3P) through its FYVE-type zinc finger. Positive regulator of osteosclast bone-resorbing activity, possibly by promoting late endosome-lysosome fusion by acting as an adapter protein between RAB7A on late endosomes and LAMP2 on primary lysosomes.</text>
</comment>
<dbReference type="GeneTree" id="ENSGT00940000154044"/>
<evidence type="ECO:0000256" key="1">
    <source>
        <dbReference type="ARBA" id="ARBA00004371"/>
    </source>
</evidence>
<dbReference type="Gene3D" id="1.20.58.900">
    <property type="match status" value="1"/>
</dbReference>
<feature type="domain" description="RUN" evidence="14">
    <location>
        <begin position="33"/>
        <end position="166"/>
    </location>
</feature>
<feature type="compositionally biased region" description="Polar residues" evidence="13">
    <location>
        <begin position="178"/>
        <end position="188"/>
    </location>
</feature>
<dbReference type="GO" id="GO:0045780">
    <property type="term" value="P:positive regulation of bone resorption"/>
    <property type="evidence" value="ECO:0007669"/>
    <property type="project" value="Ensembl"/>
</dbReference>
<dbReference type="PANTHER" id="PTHR47732:SF1">
    <property type="entry name" value="RUN AND FYVE DOMAIN-CONTAINING PROTEIN 4"/>
    <property type="match status" value="1"/>
</dbReference>
<reference evidence="15" key="3">
    <citation type="submission" date="2025-09" db="UniProtKB">
        <authorList>
            <consortium name="Ensembl"/>
        </authorList>
    </citation>
    <scope>IDENTIFICATION</scope>
</reference>
<dbReference type="PROSITE" id="PS50826">
    <property type="entry name" value="RUN"/>
    <property type="match status" value="1"/>
</dbReference>
<dbReference type="FunFam" id="1.20.58.900:FF:000015">
    <property type="entry name" value="RUN and FYVE domain containing 4"/>
    <property type="match status" value="1"/>
</dbReference>
<evidence type="ECO:0000256" key="10">
    <source>
        <dbReference type="ARBA" id="ARBA00059075"/>
    </source>
</evidence>
<dbReference type="GO" id="GO:0032266">
    <property type="term" value="F:phosphatidylinositol-3-phosphate binding"/>
    <property type="evidence" value="ECO:0007669"/>
    <property type="project" value="Ensembl"/>
</dbReference>
<dbReference type="InterPro" id="IPR059036">
    <property type="entry name" value="RUFY4_dom"/>
</dbReference>
<dbReference type="SUPFAM" id="SSF140741">
    <property type="entry name" value="RUN domain-like"/>
    <property type="match status" value="1"/>
</dbReference>
<evidence type="ECO:0000256" key="4">
    <source>
        <dbReference type="ARBA" id="ARBA00022771"/>
    </source>
</evidence>
<dbReference type="InterPro" id="IPR042939">
    <property type="entry name" value="RUFY4"/>
</dbReference>
<dbReference type="PANTHER" id="PTHR47732">
    <property type="entry name" value="RUN AND FYVE DOMAIN-CONTAINING PROTEIN 4"/>
    <property type="match status" value="1"/>
</dbReference>
<dbReference type="GO" id="GO:0036019">
    <property type="term" value="C:endolysosome"/>
    <property type="evidence" value="ECO:0007669"/>
    <property type="project" value="Ensembl"/>
</dbReference>
<evidence type="ECO:0000256" key="7">
    <source>
        <dbReference type="ARBA" id="ARBA00023054"/>
    </source>
</evidence>
<dbReference type="SMART" id="SM00593">
    <property type="entry name" value="RUN"/>
    <property type="match status" value="1"/>
</dbReference>
<dbReference type="GO" id="GO:0000045">
    <property type="term" value="P:autophagosome assembly"/>
    <property type="evidence" value="ECO:0007669"/>
    <property type="project" value="Ensembl"/>
</dbReference>
<keyword evidence="3" id="KW-0479">Metal-binding</keyword>
<dbReference type="GO" id="GO:0061763">
    <property type="term" value="P:multivesicular body-lysosome fusion"/>
    <property type="evidence" value="ECO:0007669"/>
    <property type="project" value="Ensembl"/>
</dbReference>